<proteinExistence type="predicted"/>
<feature type="binding site" evidence="15">
    <location>
        <position position="10"/>
    </location>
    <ligand>
        <name>Mg(2+)</name>
        <dbReference type="ChEBI" id="CHEBI:18420"/>
        <label>1</label>
    </ligand>
</feature>
<dbReference type="SUPFAM" id="SSF53098">
    <property type="entry name" value="Ribonuclease H-like"/>
    <property type="match status" value="1"/>
</dbReference>
<evidence type="ECO:0000256" key="11">
    <source>
        <dbReference type="ARBA" id="ARBA00023204"/>
    </source>
</evidence>
<organism evidence="18">
    <name type="scientific">Coralloluteibacterium stylophorae</name>
    <dbReference type="NCBI Taxonomy" id="1776034"/>
    <lineage>
        <taxon>Bacteria</taxon>
        <taxon>Pseudomonadati</taxon>
        <taxon>Pseudomonadota</taxon>
        <taxon>Gammaproteobacteria</taxon>
        <taxon>Lysobacterales</taxon>
        <taxon>Lysobacteraceae</taxon>
        <taxon>Coralloluteibacterium</taxon>
    </lineage>
</organism>
<evidence type="ECO:0000256" key="3">
    <source>
        <dbReference type="ARBA" id="ARBA00019900"/>
    </source>
</evidence>
<dbReference type="Pfam" id="PF00929">
    <property type="entry name" value="RNase_T"/>
    <property type="match status" value="1"/>
</dbReference>
<evidence type="ECO:0000256" key="13">
    <source>
        <dbReference type="PIRNR" id="PIRNR000977"/>
    </source>
</evidence>
<dbReference type="GO" id="GO:0003677">
    <property type="term" value="F:DNA binding"/>
    <property type="evidence" value="ECO:0007669"/>
    <property type="project" value="UniProtKB-KW"/>
</dbReference>
<keyword evidence="6 13" id="KW-0227">DNA damage</keyword>
<dbReference type="InterPro" id="IPR038649">
    <property type="entry name" value="EXOI_SH3_sf"/>
</dbReference>
<comment type="caution">
    <text evidence="18">The sequence shown here is derived from an EMBL/GenBank/DDBJ whole genome shotgun (WGS) entry which is preliminary data.</text>
</comment>
<dbReference type="CDD" id="cd06138">
    <property type="entry name" value="ExoI_N"/>
    <property type="match status" value="1"/>
</dbReference>
<keyword evidence="20" id="KW-1185">Reference proteome</keyword>
<evidence type="ECO:0000256" key="8">
    <source>
        <dbReference type="ARBA" id="ARBA00022839"/>
    </source>
</evidence>
<evidence type="ECO:0000256" key="10">
    <source>
        <dbReference type="ARBA" id="ARBA00023125"/>
    </source>
</evidence>
<evidence type="ECO:0000256" key="6">
    <source>
        <dbReference type="ARBA" id="ARBA00022763"/>
    </source>
</evidence>
<dbReference type="NCBIfam" id="NF008746">
    <property type="entry name" value="PRK11779.1"/>
    <property type="match status" value="1"/>
</dbReference>
<dbReference type="GO" id="GO:0008310">
    <property type="term" value="F:single-stranded DNA 3'-5' DNA exonuclease activity"/>
    <property type="evidence" value="ECO:0007669"/>
    <property type="project" value="UniProtKB-EC"/>
</dbReference>
<accession>A0A8J7VRK2</accession>
<keyword evidence="10" id="KW-0238">DNA-binding</keyword>
<dbReference type="GO" id="GO:0046872">
    <property type="term" value="F:metal ion binding"/>
    <property type="evidence" value="ECO:0007669"/>
    <property type="project" value="UniProtKB-KW"/>
</dbReference>
<evidence type="ECO:0000256" key="4">
    <source>
        <dbReference type="ARBA" id="ARBA00022722"/>
    </source>
</evidence>
<feature type="domain" description="ExoI SH3-like" evidence="16">
    <location>
        <begin position="197"/>
        <end position="351"/>
    </location>
</feature>
<evidence type="ECO:0000256" key="5">
    <source>
        <dbReference type="ARBA" id="ARBA00022723"/>
    </source>
</evidence>
<feature type="binding site" evidence="14">
    <location>
        <position position="160"/>
    </location>
    <ligand>
        <name>substrate</name>
    </ligand>
</feature>
<evidence type="ECO:0000256" key="2">
    <source>
        <dbReference type="ARBA" id="ARBA00012108"/>
    </source>
</evidence>
<name>A0A8J7VRK2_9GAMM</name>
<dbReference type="Gene3D" id="1.20.1280.70">
    <property type="entry name" value="Exonuclease ExoI, domain 3"/>
    <property type="match status" value="1"/>
</dbReference>
<evidence type="ECO:0000313" key="18">
    <source>
        <dbReference type="EMBL" id="MBR0561572.1"/>
    </source>
</evidence>
<evidence type="ECO:0000313" key="20">
    <source>
        <dbReference type="Proteomes" id="UP000675747"/>
    </source>
</evidence>
<dbReference type="EMBL" id="JAGQFT020000001">
    <property type="protein sequence ID" value="MBS7455798.1"/>
    <property type="molecule type" value="Genomic_DNA"/>
</dbReference>
<comment type="cofactor">
    <cofactor evidence="15">
        <name>Mg(2+)</name>
        <dbReference type="ChEBI" id="CHEBI:18420"/>
    </cofactor>
    <text evidence="15">Binds 2 Mg(2+) ions per monomer.</text>
</comment>
<gene>
    <name evidence="18" type="primary">sbcB</name>
    <name evidence="19" type="ORF">KB893_001440</name>
    <name evidence="18" type="ORF">KB893_03395</name>
</gene>
<dbReference type="InterPro" id="IPR013620">
    <property type="entry name" value="Exonuc_1_SH3"/>
</dbReference>
<dbReference type="Proteomes" id="UP000675747">
    <property type="component" value="Unassembled WGS sequence"/>
</dbReference>
<dbReference type="InterPro" id="IPR023607">
    <property type="entry name" value="Exodeoxyribonuclease_I"/>
</dbReference>
<dbReference type="Gene3D" id="3.30.1520.20">
    <property type="entry name" value="Exonuclease ExoI, domain 2"/>
    <property type="match status" value="1"/>
</dbReference>
<keyword evidence="9 15" id="KW-0460">Magnesium</keyword>
<keyword evidence="4 13" id="KW-0540">Nuclease</keyword>
<dbReference type="GO" id="GO:0006281">
    <property type="term" value="P:DNA repair"/>
    <property type="evidence" value="ECO:0007669"/>
    <property type="project" value="UniProtKB-KW"/>
</dbReference>
<evidence type="ECO:0000313" key="19">
    <source>
        <dbReference type="EMBL" id="MBS7455798.1"/>
    </source>
</evidence>
<dbReference type="Pfam" id="PF08411">
    <property type="entry name" value="ExoI_SH3"/>
    <property type="match status" value="1"/>
</dbReference>
<dbReference type="RefSeq" id="WP_211925541.1">
    <property type="nucleotide sequence ID" value="NZ_JAGQFT020000001.1"/>
</dbReference>
<feature type="binding site" evidence="14">
    <location>
        <position position="12"/>
    </location>
    <ligand>
        <name>substrate</name>
    </ligand>
</feature>
<evidence type="ECO:0000256" key="12">
    <source>
        <dbReference type="ARBA" id="ARBA00046792"/>
    </source>
</evidence>
<dbReference type="AlphaFoldDB" id="A0A8J7VRK2"/>
<dbReference type="PROSITE" id="PS51785">
    <property type="entry name" value="EXOI_C"/>
    <property type="match status" value="1"/>
</dbReference>
<protein>
    <recommendedName>
        <fullName evidence="3 13">Exodeoxyribonuclease I</fullName>
        <ecNumber evidence="2 13">3.1.11.1</ecNumber>
    </recommendedName>
</protein>
<reference evidence="19 20" key="1">
    <citation type="journal article" date="2021" name="Microbiol. Resour. Announc.">
        <title>Draft Genome Sequence of Coralloluteibacterium stylophorae LMG 29479T.</title>
        <authorList>
            <person name="Karlyshev A.V."/>
            <person name="Kudryashova E.B."/>
            <person name="Ariskina E.V."/>
            <person name="Conroy A.P."/>
            <person name="Abidueva E.Y."/>
        </authorList>
    </citation>
    <scope>NUCLEOTIDE SEQUENCE [LARGE SCALE GENOMIC DNA]</scope>
    <source>
        <strain evidence="19 20">LMG 29479</strain>
    </source>
</reference>
<keyword evidence="11 13" id="KW-0234">DNA repair</keyword>
<dbReference type="Pfam" id="PF26016">
    <property type="entry name" value="ExoI_C"/>
    <property type="match status" value="1"/>
</dbReference>
<dbReference type="PIRSF" id="PIRSF000977">
    <property type="entry name" value="Exodeoxyribonuclease_I"/>
    <property type="match status" value="1"/>
</dbReference>
<dbReference type="InterPro" id="IPR036397">
    <property type="entry name" value="RNaseH_sf"/>
</dbReference>
<keyword evidence="8 13" id="KW-0269">Exonuclease</keyword>
<keyword evidence="7 13" id="KW-0378">Hydrolase</keyword>
<comment type="subunit">
    <text evidence="12">Monomer. Interacts with ssb (via C-terminus); this interaction stimulates the exonuclease activity by recruiting the enzyme to its substrate.</text>
</comment>
<dbReference type="InterPro" id="IPR058561">
    <property type="entry name" value="Exonuc_1_C"/>
</dbReference>
<evidence type="ECO:0000259" key="16">
    <source>
        <dbReference type="PROSITE" id="PS51784"/>
    </source>
</evidence>
<evidence type="ECO:0000256" key="15">
    <source>
        <dbReference type="PIRSR" id="PIRSR000977-2"/>
    </source>
</evidence>
<evidence type="ECO:0000256" key="7">
    <source>
        <dbReference type="ARBA" id="ARBA00022801"/>
    </source>
</evidence>
<dbReference type="FunFam" id="3.30.420.10:FF:000033">
    <property type="entry name" value="Exodeoxyribonuclease I"/>
    <property type="match status" value="1"/>
</dbReference>
<dbReference type="Gene3D" id="3.30.420.10">
    <property type="entry name" value="Ribonuclease H-like superfamily/Ribonuclease H"/>
    <property type="match status" value="1"/>
</dbReference>
<evidence type="ECO:0000256" key="9">
    <source>
        <dbReference type="ARBA" id="ARBA00022842"/>
    </source>
</evidence>
<dbReference type="EC" id="3.1.11.1" evidence="2 13"/>
<dbReference type="SMART" id="SM00479">
    <property type="entry name" value="EXOIII"/>
    <property type="match status" value="1"/>
</dbReference>
<dbReference type="EMBL" id="JAGQFT010000014">
    <property type="protein sequence ID" value="MBR0561572.1"/>
    <property type="molecule type" value="Genomic_DNA"/>
</dbReference>
<dbReference type="InterPro" id="IPR013520">
    <property type="entry name" value="Ribonucl_H"/>
</dbReference>
<dbReference type="PROSITE" id="PS51784">
    <property type="entry name" value="EXOI_SH3"/>
    <property type="match status" value="1"/>
</dbReference>
<comment type="catalytic activity">
    <reaction evidence="1 13">
        <text>Exonucleolytic cleavage in the 3'- to 5'-direction to yield nucleoside 5'-phosphates.</text>
        <dbReference type="EC" id="3.1.11.1"/>
    </reaction>
</comment>
<feature type="binding site" evidence="15">
    <location>
        <position position="12"/>
    </location>
    <ligand>
        <name>Mg(2+)</name>
        <dbReference type="ChEBI" id="CHEBI:18420"/>
        <label>2</label>
    </ligand>
</feature>
<keyword evidence="5 15" id="KW-0479">Metal-binding</keyword>
<evidence type="ECO:0000256" key="1">
    <source>
        <dbReference type="ARBA" id="ARBA00000563"/>
    </source>
</evidence>
<sequence length="487" mass="54144">MTAPSFLWYDLETFGRDPRRTRIAQFAAIRTNADLEQAEAPVSLFCRPADDLLPSPGAAMITGLSPQRAQRDGLPEAEFVARIHEEMSRPGTCSLGYNSLRFDDEFVRHALYRNFFDPYEREWRGGNSRWDLLDFMRLAHALRPEGLEWPRREDGSPSFRLEELAAANGIGHSRAHEALSDVEALIGLARRLRAAQPRLWDYGLTLRSKKHCGGLVDVVHGEPLLHVSGRYPASRLCAALVLPIARHPAIDSRVIVADLDQPPDALLELDAGDIADRLYTPRADLPEGEARIGLKEVHLNRCPALVPIRHLREADYARLGIDPGVALARAARLRADADLPEKLRRVFARPPRGGGGDVDGALYDGFIPDADRARFARVRSAPPEALTADAFPFADPRFGELLFRYRARNWPESLDAAGRERWDAFRRGRLAPGSECSEYDFASYFAEIAAIRSAHPDGATQVLMDAYAEWGRRLQGDLAPSAPASPP</sequence>
<feature type="domain" description="ExoI C-terminal" evidence="17">
    <location>
        <begin position="354"/>
        <end position="475"/>
    </location>
</feature>
<dbReference type="InterPro" id="IPR012337">
    <property type="entry name" value="RNaseH-like_sf"/>
</dbReference>
<reference evidence="18" key="2">
    <citation type="submission" date="2021-04" db="EMBL/GenBank/DDBJ databases">
        <authorList>
            <person name="Karlyshev A.V."/>
        </authorList>
    </citation>
    <scope>NUCLEOTIDE SEQUENCE</scope>
    <source>
        <strain evidence="18">LMG 29479</strain>
    </source>
</reference>
<evidence type="ECO:0000259" key="17">
    <source>
        <dbReference type="PROSITE" id="PS51785"/>
    </source>
</evidence>
<evidence type="ECO:0000256" key="14">
    <source>
        <dbReference type="PIRSR" id="PIRSR000977-1"/>
    </source>
</evidence>
<dbReference type="InterPro" id="IPR034747">
    <property type="entry name" value="EXOI_SH3"/>
</dbReference>
<feature type="binding site" evidence="15">
    <location>
        <position position="181"/>
    </location>
    <ligand>
        <name>Mg(2+)</name>
        <dbReference type="ChEBI" id="CHEBI:18420"/>
        <label>2</label>
    </ligand>
</feature>